<feature type="transmembrane region" description="Helical" evidence="7">
    <location>
        <begin position="201"/>
        <end position="231"/>
    </location>
</feature>
<gene>
    <name evidence="8" type="ORF">I7412_18250</name>
</gene>
<dbReference type="InterPro" id="IPR050833">
    <property type="entry name" value="Poly_Biosynth_Transport"/>
</dbReference>
<keyword evidence="5 7" id="KW-0472">Membrane</keyword>
<dbReference type="PANTHER" id="PTHR30250:SF26">
    <property type="entry name" value="PSMA PROTEIN"/>
    <property type="match status" value="1"/>
</dbReference>
<evidence type="ECO:0000256" key="3">
    <source>
        <dbReference type="ARBA" id="ARBA00022692"/>
    </source>
</evidence>
<dbReference type="GO" id="GO:0005886">
    <property type="term" value="C:plasma membrane"/>
    <property type="evidence" value="ECO:0007669"/>
    <property type="project" value="UniProtKB-SubCell"/>
</dbReference>
<comment type="caution">
    <text evidence="8">The sequence shown here is derived from an EMBL/GenBank/DDBJ whole genome shotgun (WGS) entry which is preliminary data.</text>
</comment>
<proteinExistence type="predicted"/>
<evidence type="ECO:0000256" key="6">
    <source>
        <dbReference type="SAM" id="MobiDB-lite"/>
    </source>
</evidence>
<keyword evidence="4 7" id="KW-1133">Transmembrane helix</keyword>
<keyword evidence="2" id="KW-1003">Cell membrane</keyword>
<feature type="transmembrane region" description="Helical" evidence="7">
    <location>
        <begin position="279"/>
        <end position="301"/>
    </location>
</feature>
<evidence type="ECO:0000256" key="1">
    <source>
        <dbReference type="ARBA" id="ARBA00004651"/>
    </source>
</evidence>
<protein>
    <submittedName>
        <fullName evidence="8">Oligosaccharide flippase family protein</fullName>
    </submittedName>
</protein>
<accession>A0A937RME9</accession>
<evidence type="ECO:0000256" key="7">
    <source>
        <dbReference type="SAM" id="Phobius"/>
    </source>
</evidence>
<dbReference type="RefSeq" id="WP_203007184.1">
    <property type="nucleotide sequence ID" value="NZ_JADWYU010000380.1"/>
</dbReference>
<name>A0A937RME9_9ACTN</name>
<evidence type="ECO:0000313" key="8">
    <source>
        <dbReference type="EMBL" id="MBL7629063.1"/>
    </source>
</evidence>
<feature type="transmembrane region" description="Helical" evidence="7">
    <location>
        <begin position="100"/>
        <end position="120"/>
    </location>
</feature>
<comment type="subcellular location">
    <subcellularLocation>
        <location evidence="1">Cell membrane</location>
        <topology evidence="1">Multi-pass membrane protein</topology>
    </subcellularLocation>
</comment>
<feature type="transmembrane region" description="Helical" evidence="7">
    <location>
        <begin position="72"/>
        <end position="94"/>
    </location>
</feature>
<dbReference type="Proteomes" id="UP000604475">
    <property type="component" value="Unassembled WGS sequence"/>
</dbReference>
<feature type="transmembrane region" description="Helical" evidence="7">
    <location>
        <begin position="159"/>
        <end position="181"/>
    </location>
</feature>
<reference evidence="8" key="1">
    <citation type="submission" date="2020-12" db="EMBL/GenBank/DDBJ databases">
        <title>Genomic characterization of non-nitrogen-fixing Frankia strains.</title>
        <authorList>
            <person name="Carlos-Shanley C."/>
            <person name="Guerra T."/>
            <person name="Hahn D."/>
        </authorList>
    </citation>
    <scope>NUCLEOTIDE SEQUENCE</scope>
    <source>
        <strain evidence="8">CN6</strain>
    </source>
</reference>
<evidence type="ECO:0000256" key="4">
    <source>
        <dbReference type="ARBA" id="ARBA00022989"/>
    </source>
</evidence>
<organism evidence="8 9">
    <name type="scientific">Frankia nepalensis</name>
    <dbReference type="NCBI Taxonomy" id="1836974"/>
    <lineage>
        <taxon>Bacteria</taxon>
        <taxon>Bacillati</taxon>
        <taxon>Actinomycetota</taxon>
        <taxon>Actinomycetes</taxon>
        <taxon>Frankiales</taxon>
        <taxon>Frankiaceae</taxon>
        <taxon>Frankia</taxon>
    </lineage>
</organism>
<evidence type="ECO:0000256" key="5">
    <source>
        <dbReference type="ARBA" id="ARBA00023136"/>
    </source>
</evidence>
<dbReference type="PANTHER" id="PTHR30250">
    <property type="entry name" value="PST FAMILY PREDICTED COLANIC ACID TRANSPORTER"/>
    <property type="match status" value="1"/>
</dbReference>
<keyword evidence="9" id="KW-1185">Reference proteome</keyword>
<dbReference type="EMBL" id="JAEACQ010000207">
    <property type="protein sequence ID" value="MBL7629063.1"/>
    <property type="molecule type" value="Genomic_DNA"/>
</dbReference>
<feature type="transmembrane region" description="Helical" evidence="7">
    <location>
        <begin position="313"/>
        <end position="335"/>
    </location>
</feature>
<evidence type="ECO:0000256" key="2">
    <source>
        <dbReference type="ARBA" id="ARBA00022475"/>
    </source>
</evidence>
<feature type="transmembrane region" description="Helical" evidence="7">
    <location>
        <begin position="132"/>
        <end position="153"/>
    </location>
</feature>
<dbReference type="AlphaFoldDB" id="A0A937RME9"/>
<evidence type="ECO:0000313" key="9">
    <source>
        <dbReference type="Proteomes" id="UP000604475"/>
    </source>
</evidence>
<dbReference type="Pfam" id="PF13440">
    <property type="entry name" value="Polysacc_synt_3"/>
    <property type="match status" value="1"/>
</dbReference>
<feature type="region of interest" description="Disordered" evidence="6">
    <location>
        <begin position="414"/>
        <end position="475"/>
    </location>
</feature>
<sequence>MLSAVADQAVSSGTNFLTTLLLARLLVPEEFGRVVLAMTVAMLTTAATRACVGDVLLVLPPAADRREQRRDASGAVSTAALIGMAALVVCVLVGRLGPPVTAYFGVFAWWLPVLAIQDTLRYVAFRRRSPARALALDVLWAAAQFGAIGVVLLSGRPSATSLITCWGVGATAGAVVGLWLVGIDVRGFRPFRWLRRTRETWGWFASIAFINQMQAQILLWVATAMVGAAAIGGLRAAQTLLMAPTASLLMALQSLILPSMTRLVAEGDLETLRRFTIQLAGATGATAAVVGLGACLGRDALITTVFTAQFAPYAGLLVPVACMIVCMTVTTPYLAAIGTLRDIRGTFQIQLISAAVTMPACILGTLAFGIAGCAFGLPLAGVARIIACRRVFGRLAPGRRPRRRWPGRRRMATALPADGAGPMGPAVVTVPPQRSGPAGPPMMTIGGRRQGAHRRGRDARGTAGPDARSPGAAGR</sequence>
<keyword evidence="3 7" id="KW-0812">Transmembrane</keyword>